<name>A0A2N3PMF4_9PROT</name>
<keyword evidence="6" id="KW-0653">Protein transport</keyword>
<dbReference type="Proteomes" id="UP000233293">
    <property type="component" value="Unassembled WGS sequence"/>
</dbReference>
<evidence type="ECO:0000259" key="12">
    <source>
        <dbReference type="Pfam" id="PF03958"/>
    </source>
</evidence>
<feature type="domain" description="NolW-like" evidence="12">
    <location>
        <begin position="592"/>
        <end position="650"/>
    </location>
</feature>
<feature type="compositionally biased region" description="Low complexity" evidence="10">
    <location>
        <begin position="775"/>
        <end position="818"/>
    </location>
</feature>
<dbReference type="PRINTS" id="PR01032">
    <property type="entry name" value="PHAGEIV"/>
</dbReference>
<comment type="caution">
    <text evidence="13">The sequence shown here is derived from an EMBL/GenBank/DDBJ whole genome shotgun (WGS) entry which is preliminary data.</text>
</comment>
<keyword evidence="3 9" id="KW-0813">Transport</keyword>
<dbReference type="EMBL" id="PIUM01000051">
    <property type="protein sequence ID" value="PKU21572.1"/>
    <property type="molecule type" value="Genomic_DNA"/>
</dbReference>
<feature type="region of interest" description="Disordered" evidence="10">
    <location>
        <begin position="313"/>
        <end position="380"/>
    </location>
</feature>
<dbReference type="NCBIfam" id="TIGR02517">
    <property type="entry name" value="type_II_gspD"/>
    <property type="match status" value="1"/>
</dbReference>
<evidence type="ECO:0000256" key="4">
    <source>
        <dbReference type="ARBA" id="ARBA00022452"/>
    </source>
</evidence>
<dbReference type="Pfam" id="PF10741">
    <property type="entry name" value="T2SSM_b"/>
    <property type="match status" value="1"/>
</dbReference>
<feature type="region of interest" description="Disordered" evidence="10">
    <location>
        <begin position="761"/>
        <end position="818"/>
    </location>
</feature>
<evidence type="ECO:0000313" key="14">
    <source>
        <dbReference type="Proteomes" id="UP000233293"/>
    </source>
</evidence>
<dbReference type="Gene3D" id="3.30.1370.120">
    <property type="match status" value="2"/>
</dbReference>
<reference evidence="14" key="1">
    <citation type="submission" date="2017-12" db="EMBL/GenBank/DDBJ databases">
        <title>Draft genome sequence of Telmatospirillum siberiense 26-4b1T, an acidotolerant peatland alphaproteobacterium potentially involved in sulfur cycling.</title>
        <authorList>
            <person name="Hausmann B."/>
            <person name="Pjevac P."/>
            <person name="Schreck K."/>
            <person name="Herbold C.W."/>
            <person name="Daims H."/>
            <person name="Wagner M."/>
            <person name="Pester M."/>
            <person name="Loy A."/>
        </authorList>
    </citation>
    <scope>NUCLEOTIDE SEQUENCE [LARGE SCALE GENOMIC DNA]</scope>
    <source>
        <strain evidence="14">26-4b1</strain>
    </source>
</reference>
<dbReference type="Pfam" id="PF00263">
    <property type="entry name" value="Secretin"/>
    <property type="match status" value="1"/>
</dbReference>
<evidence type="ECO:0000256" key="3">
    <source>
        <dbReference type="ARBA" id="ARBA00022448"/>
    </source>
</evidence>
<evidence type="ECO:0000256" key="8">
    <source>
        <dbReference type="ARBA" id="ARBA00023237"/>
    </source>
</evidence>
<dbReference type="PRINTS" id="PR00811">
    <property type="entry name" value="BCTERIALGSPD"/>
</dbReference>
<gene>
    <name evidence="13" type="primary">gspD</name>
    <name evidence="13" type="ORF">CWS72_26025</name>
</gene>
<organism evidence="13 14">
    <name type="scientific">Telmatospirillum siberiense</name>
    <dbReference type="NCBI Taxonomy" id="382514"/>
    <lineage>
        <taxon>Bacteria</taxon>
        <taxon>Pseudomonadati</taxon>
        <taxon>Pseudomonadota</taxon>
        <taxon>Alphaproteobacteria</taxon>
        <taxon>Rhodospirillales</taxon>
        <taxon>Rhodospirillaceae</taxon>
        <taxon>Telmatospirillum</taxon>
    </lineage>
</organism>
<keyword evidence="4" id="KW-0812">Transmembrane</keyword>
<dbReference type="AlphaFoldDB" id="A0A2N3PMF4"/>
<comment type="subcellular location">
    <subcellularLocation>
        <location evidence="1 9">Cell outer membrane</location>
    </subcellularLocation>
</comment>
<dbReference type="OrthoDB" id="9775455at2"/>
<dbReference type="InterPro" id="IPR013356">
    <property type="entry name" value="T2SS_GspD"/>
</dbReference>
<dbReference type="Gene3D" id="3.55.50.30">
    <property type="match status" value="1"/>
</dbReference>
<sequence>MKAMTARERRLVAIALLLGTVAVLWYALVDPVIGGAFRRAGERRELMAEIARNERLIAGLPFWKEASAAQSATAGKFALRAPSPALAAEALKERLSGTIGREGGTVKSMQSVEEGVPDHWVRVRADLTLTNEQLYHSLSQLESEDPHVVVDYLSVAADRAAVAGGMEPLDVTLAISAFVRLEGGDRKPGPAAPDPRGAVRPCRRSNRASRQSGDIAGRDRGAGRPGRGCDPGERGMAGDCRTSAVLAQSSSGQGGVRGRVRSRWVSGAGDRHYGADGDGLGQIAGRQADAAVARTEARWLDAERDRADASGFRALRRDRRPSPRCAPAASTGRPEQGGGPMRACADKKNIPSPLVGEGTSEASGVRGLTRAERGKSVQKQTSLYVAQTRVPLTRPLKRPPSPTRGEGSSLLLFLQRCLFVLLATLAIAGCSADRFAVRPSTVPPPPVVQEAGAAPAVSESALEPAAPRTKTEVIRGNQRLITAPSRPGGAAAAAEGAVSLNFVNVEVHDLAKAILGDILGVNYDVGASAQGNVTVETARPVRREDVLPALEAGLKAAGMGLVKRASGYSILTLAEARRQPALVGDETQGFGTEAVSLRYASAAALKKLFDPMVPENAIQADPSRNVLLIAGSTAERKSLRAMIEQFDVNWLEGMSFALITLQRADSRRMVEELNQIVNAEGSPSAGLVRLVPLTRFNGIVVISPQPDYIEDVRYWAESLDRDGEGSERRLFVYRVQNGRASNLASVLTNVFGTGGTDNQTAASTTGAGGVGTAGTGTPAGMTSTTTSSRNSGQTSSFATSSPSVSPQGSASGVGLSRDSQLPAAAQQLRLAEGGHLVSVTSDDINNAIVVHATAREYESIENALRKLDVLPLQVLIEVMITEVTLNDTLRYGVEWYFKTGTSHFTLTSGSTNQPSQTFPGFSYLLSNGGGIQAVVNALDEVTTLNVVSSPQLLVLNNQTASIQVGDQVPVATQSSVSTTTSNAAIVNSIEYRDTGVILKVTPRVNDSGLVLLDVAQEVSAVTTTTTSSLDSPTIQQRRISSSVAVRDGQTVALGGLIRDTLTKEASGVPLLKDIPGVGYLFGSVDDTRVRTELMVLMTPRVVRSAVDAQAVTDELRRKISSMEPIPPQAGRAR</sequence>
<dbReference type="InterPro" id="IPR038591">
    <property type="entry name" value="NolW-like_sf"/>
</dbReference>
<evidence type="ECO:0000259" key="11">
    <source>
        <dbReference type="Pfam" id="PF00263"/>
    </source>
</evidence>
<keyword evidence="7" id="KW-0472">Membrane</keyword>
<dbReference type="NCBIfam" id="NF040576">
    <property type="entry name" value="T2SS_GspM_XpsM"/>
    <property type="match status" value="1"/>
</dbReference>
<dbReference type="Pfam" id="PF03958">
    <property type="entry name" value="Secretin_N"/>
    <property type="match status" value="2"/>
</dbReference>
<evidence type="ECO:0000256" key="10">
    <source>
        <dbReference type="SAM" id="MobiDB-lite"/>
    </source>
</evidence>
<dbReference type="InterPro" id="IPR004846">
    <property type="entry name" value="T2SS/T3SS_dom"/>
</dbReference>
<proteinExistence type="inferred from homology"/>
<dbReference type="GO" id="GO:0015627">
    <property type="term" value="C:type II protein secretion system complex"/>
    <property type="evidence" value="ECO:0007669"/>
    <property type="project" value="InterPro"/>
</dbReference>
<keyword evidence="4" id="KW-1134">Transmembrane beta strand</keyword>
<evidence type="ECO:0000256" key="1">
    <source>
        <dbReference type="ARBA" id="ARBA00004442"/>
    </source>
</evidence>
<comment type="similarity">
    <text evidence="2">Belongs to the bacterial secretin family. GSP D subfamily.</text>
</comment>
<evidence type="ECO:0000256" key="2">
    <source>
        <dbReference type="ARBA" id="ARBA00006980"/>
    </source>
</evidence>
<feature type="domain" description="NolW-like" evidence="12">
    <location>
        <begin position="731"/>
        <end position="872"/>
    </location>
</feature>
<dbReference type="InterPro" id="IPR034756">
    <property type="entry name" value="T2SSM_b"/>
</dbReference>
<dbReference type="GO" id="GO:0015628">
    <property type="term" value="P:protein secretion by the type II secretion system"/>
    <property type="evidence" value="ECO:0007669"/>
    <property type="project" value="InterPro"/>
</dbReference>
<evidence type="ECO:0000313" key="13">
    <source>
        <dbReference type="EMBL" id="PKU21572.1"/>
    </source>
</evidence>
<feature type="region of interest" description="Disordered" evidence="10">
    <location>
        <begin position="184"/>
        <end position="236"/>
    </location>
</feature>
<evidence type="ECO:0000256" key="9">
    <source>
        <dbReference type="RuleBase" id="RU004004"/>
    </source>
</evidence>
<evidence type="ECO:0000256" key="7">
    <source>
        <dbReference type="ARBA" id="ARBA00023136"/>
    </source>
</evidence>
<dbReference type="InterPro" id="IPR005644">
    <property type="entry name" value="NolW-like"/>
</dbReference>
<evidence type="ECO:0000256" key="5">
    <source>
        <dbReference type="ARBA" id="ARBA00022729"/>
    </source>
</evidence>
<feature type="domain" description="Type II/III secretion system secretin-like" evidence="11">
    <location>
        <begin position="937"/>
        <end position="1103"/>
    </location>
</feature>
<keyword evidence="5" id="KW-0732">Signal</keyword>
<dbReference type="InterPro" id="IPR001775">
    <property type="entry name" value="GspD/PilQ"/>
</dbReference>
<evidence type="ECO:0000256" key="6">
    <source>
        <dbReference type="ARBA" id="ARBA00022927"/>
    </source>
</evidence>
<dbReference type="PANTHER" id="PTHR30332">
    <property type="entry name" value="PROBABLE GENERAL SECRETION PATHWAY PROTEIN D"/>
    <property type="match status" value="1"/>
</dbReference>
<dbReference type="InterPro" id="IPR050810">
    <property type="entry name" value="Bact_Secretion_Sys_Channel"/>
</dbReference>
<keyword evidence="14" id="KW-1185">Reference proteome</keyword>
<dbReference type="GO" id="GO:0009279">
    <property type="term" value="C:cell outer membrane"/>
    <property type="evidence" value="ECO:0007669"/>
    <property type="project" value="UniProtKB-SubCell"/>
</dbReference>
<accession>A0A2N3PMF4</accession>
<dbReference type="PANTHER" id="PTHR30332:SF25">
    <property type="entry name" value="SECRETIN XPSD"/>
    <property type="match status" value="1"/>
</dbReference>
<keyword evidence="8" id="KW-0998">Cell outer membrane</keyword>
<protein>
    <submittedName>
        <fullName evidence="13">Type II secretion system protein GspD</fullName>
    </submittedName>
</protein>